<dbReference type="CDD" id="cd02440">
    <property type="entry name" value="AdoMet_MTases"/>
    <property type="match status" value="1"/>
</dbReference>
<reference evidence="3 4" key="1">
    <citation type="submission" date="2024-04" db="EMBL/GenBank/DDBJ databases">
        <title>A novel species isolated from cricket.</title>
        <authorList>
            <person name="Wang H.-C."/>
        </authorList>
    </citation>
    <scope>NUCLEOTIDE SEQUENCE [LARGE SCALE GENOMIC DNA]</scope>
    <source>
        <strain evidence="3 4">WL0021</strain>
    </source>
</reference>
<keyword evidence="1 3" id="KW-0808">Transferase</keyword>
<name>A0ABV0BFH8_9HYPH</name>
<accession>A0ABV0BFH8</accession>
<sequence length="283" mass="32137">MNFIDLIAWDKDETGNEVGAKIPWNDPDFSHRMLENHLAQEHNWASRRKDIISQHTTWISSHLQPASHILDMGCGPGLYTHALAEAGHSCVGVDFSPASIEYAQTKARNDGLNAEYILGDIRDYKSDKIFDCIIMTFGEFNVFTRQDAQGILKNCSDMLRDDGLFILEAHTYEAVEAIGAASATWQRYQSGLFSTNPHLCLQENVWNSENASALSRYFIIDASTSKIQHYASFMQAYTQEEYISLLKEADFFPQHMLVEEWPAGDEFNGKLQVFHCRKGKENP</sequence>
<feature type="domain" description="Methyltransferase" evidence="2">
    <location>
        <begin position="69"/>
        <end position="163"/>
    </location>
</feature>
<dbReference type="EC" id="2.1.-.-" evidence="3"/>
<organism evidence="3 4">
    <name type="scientific">Hohaiivirga grylli</name>
    <dbReference type="NCBI Taxonomy" id="3133970"/>
    <lineage>
        <taxon>Bacteria</taxon>
        <taxon>Pseudomonadati</taxon>
        <taxon>Pseudomonadota</taxon>
        <taxon>Alphaproteobacteria</taxon>
        <taxon>Hyphomicrobiales</taxon>
        <taxon>Methylobacteriaceae</taxon>
        <taxon>Hohaiivirga</taxon>
    </lineage>
</organism>
<gene>
    <name evidence="3" type="ORF">WJT86_01465</name>
</gene>
<dbReference type="Gene3D" id="2.20.25.110">
    <property type="entry name" value="S-adenosyl-L-methionine-dependent methyltransferases"/>
    <property type="match status" value="1"/>
</dbReference>
<evidence type="ECO:0000259" key="2">
    <source>
        <dbReference type="Pfam" id="PF13649"/>
    </source>
</evidence>
<comment type="caution">
    <text evidence="3">The sequence shown here is derived from an EMBL/GenBank/DDBJ whole genome shotgun (WGS) entry which is preliminary data.</text>
</comment>
<evidence type="ECO:0000313" key="4">
    <source>
        <dbReference type="Proteomes" id="UP001418637"/>
    </source>
</evidence>
<protein>
    <submittedName>
        <fullName evidence="3">Class I SAM-dependent methyltransferase</fullName>
        <ecNumber evidence="3">2.1.-.-</ecNumber>
    </submittedName>
</protein>
<keyword evidence="3" id="KW-0489">Methyltransferase</keyword>
<evidence type="ECO:0000256" key="1">
    <source>
        <dbReference type="ARBA" id="ARBA00022679"/>
    </source>
</evidence>
<dbReference type="RefSeq" id="WP_346335720.1">
    <property type="nucleotide sequence ID" value="NZ_JBBYXI010000001.1"/>
</dbReference>
<dbReference type="GO" id="GO:0008168">
    <property type="term" value="F:methyltransferase activity"/>
    <property type="evidence" value="ECO:0007669"/>
    <property type="project" value="UniProtKB-KW"/>
</dbReference>
<dbReference type="SUPFAM" id="SSF53335">
    <property type="entry name" value="S-adenosyl-L-methionine-dependent methyltransferases"/>
    <property type="match status" value="1"/>
</dbReference>
<keyword evidence="4" id="KW-1185">Reference proteome</keyword>
<dbReference type="GO" id="GO:0032259">
    <property type="term" value="P:methylation"/>
    <property type="evidence" value="ECO:0007669"/>
    <property type="project" value="UniProtKB-KW"/>
</dbReference>
<dbReference type="InterPro" id="IPR041698">
    <property type="entry name" value="Methyltransf_25"/>
</dbReference>
<dbReference type="Pfam" id="PF13649">
    <property type="entry name" value="Methyltransf_25"/>
    <property type="match status" value="1"/>
</dbReference>
<dbReference type="EMBL" id="JBBYXI010000001">
    <property type="protein sequence ID" value="MEN3929727.1"/>
    <property type="molecule type" value="Genomic_DNA"/>
</dbReference>
<dbReference type="InterPro" id="IPR029063">
    <property type="entry name" value="SAM-dependent_MTases_sf"/>
</dbReference>
<dbReference type="Gene3D" id="3.40.50.150">
    <property type="entry name" value="Vaccinia Virus protein VP39"/>
    <property type="match status" value="1"/>
</dbReference>
<proteinExistence type="predicted"/>
<dbReference type="PANTHER" id="PTHR43861">
    <property type="entry name" value="TRANS-ACONITATE 2-METHYLTRANSFERASE-RELATED"/>
    <property type="match status" value="1"/>
</dbReference>
<evidence type="ECO:0000313" key="3">
    <source>
        <dbReference type="EMBL" id="MEN3929727.1"/>
    </source>
</evidence>
<dbReference type="Proteomes" id="UP001418637">
    <property type="component" value="Unassembled WGS sequence"/>
</dbReference>